<name>A0A0A9GUF0_ARUDO</name>
<evidence type="ECO:0000256" key="1">
    <source>
        <dbReference type="SAM" id="MobiDB-lite"/>
    </source>
</evidence>
<proteinExistence type="predicted"/>
<keyword evidence="2" id="KW-0808">Transferase</keyword>
<protein>
    <submittedName>
        <fullName evidence="2">Acetylglucosaminyltransferase/ transferase, transferring glycosyl groups</fullName>
    </submittedName>
</protein>
<dbReference type="AlphaFoldDB" id="A0A0A9GUF0"/>
<reference evidence="2" key="1">
    <citation type="submission" date="2014-09" db="EMBL/GenBank/DDBJ databases">
        <authorList>
            <person name="Magalhaes I.L.F."/>
            <person name="Oliveira U."/>
            <person name="Santos F.R."/>
            <person name="Vidigal T.H.D.A."/>
            <person name="Brescovit A.D."/>
            <person name="Santos A.J."/>
        </authorList>
    </citation>
    <scope>NUCLEOTIDE SEQUENCE</scope>
    <source>
        <tissue evidence="2">Shoot tissue taken approximately 20 cm above the soil surface</tissue>
    </source>
</reference>
<sequence>MFHYTSQHHQLIHEPLPKQLSNYVSQSYQMQLPQPDDLGGDSFPVASMHSRLQGKP</sequence>
<organism evidence="2">
    <name type="scientific">Arundo donax</name>
    <name type="common">Giant reed</name>
    <name type="synonym">Donax arundinaceus</name>
    <dbReference type="NCBI Taxonomy" id="35708"/>
    <lineage>
        <taxon>Eukaryota</taxon>
        <taxon>Viridiplantae</taxon>
        <taxon>Streptophyta</taxon>
        <taxon>Embryophyta</taxon>
        <taxon>Tracheophyta</taxon>
        <taxon>Spermatophyta</taxon>
        <taxon>Magnoliopsida</taxon>
        <taxon>Liliopsida</taxon>
        <taxon>Poales</taxon>
        <taxon>Poaceae</taxon>
        <taxon>PACMAD clade</taxon>
        <taxon>Arundinoideae</taxon>
        <taxon>Arundineae</taxon>
        <taxon>Arundo</taxon>
    </lineage>
</organism>
<dbReference type="GO" id="GO:0016740">
    <property type="term" value="F:transferase activity"/>
    <property type="evidence" value="ECO:0007669"/>
    <property type="project" value="UniProtKB-KW"/>
</dbReference>
<reference evidence="2" key="2">
    <citation type="journal article" date="2015" name="Data Brief">
        <title>Shoot transcriptome of the giant reed, Arundo donax.</title>
        <authorList>
            <person name="Barrero R.A."/>
            <person name="Guerrero F.D."/>
            <person name="Moolhuijzen P."/>
            <person name="Goolsby J.A."/>
            <person name="Tidwell J."/>
            <person name="Bellgard S.E."/>
            <person name="Bellgard M.I."/>
        </authorList>
    </citation>
    <scope>NUCLEOTIDE SEQUENCE</scope>
    <source>
        <tissue evidence="2">Shoot tissue taken approximately 20 cm above the soil surface</tissue>
    </source>
</reference>
<evidence type="ECO:0000313" key="2">
    <source>
        <dbReference type="EMBL" id="JAE27159.1"/>
    </source>
</evidence>
<feature type="region of interest" description="Disordered" evidence="1">
    <location>
        <begin position="31"/>
        <end position="56"/>
    </location>
</feature>
<accession>A0A0A9GUF0</accession>
<dbReference type="EMBL" id="GBRH01170737">
    <property type="protein sequence ID" value="JAE27159.1"/>
    <property type="molecule type" value="Transcribed_RNA"/>
</dbReference>